<dbReference type="OrthoDB" id="1187707at2"/>
<feature type="domain" description="TPR repeat" evidence="2">
    <location>
        <begin position="198"/>
        <end position="441"/>
    </location>
</feature>
<evidence type="ECO:0000256" key="1">
    <source>
        <dbReference type="SAM" id="MobiDB-lite"/>
    </source>
</evidence>
<organism evidence="3 4">
    <name type="scientific">Mycolicibacterium tusciae</name>
    <dbReference type="NCBI Taxonomy" id="75922"/>
    <lineage>
        <taxon>Bacteria</taxon>
        <taxon>Bacillati</taxon>
        <taxon>Actinomycetota</taxon>
        <taxon>Actinomycetes</taxon>
        <taxon>Mycobacteriales</taxon>
        <taxon>Mycobacteriaceae</taxon>
        <taxon>Mycolicibacterium</taxon>
    </lineage>
</organism>
<evidence type="ECO:0000313" key="4">
    <source>
        <dbReference type="Proteomes" id="UP000192411"/>
    </source>
</evidence>
<dbReference type="Proteomes" id="UP000192411">
    <property type="component" value="Unassembled WGS sequence"/>
</dbReference>
<dbReference type="Pfam" id="PF23275">
    <property type="entry name" value="TPR_23"/>
    <property type="match status" value="1"/>
</dbReference>
<dbReference type="STRING" id="75922.BST47_22895"/>
<dbReference type="InterPro" id="IPR057037">
    <property type="entry name" value="TPR_rep_actino"/>
</dbReference>
<dbReference type="RefSeq" id="WP_083127958.1">
    <property type="nucleotide sequence ID" value="NZ_MVIM01000015.1"/>
</dbReference>
<accession>A0A1X0JHY3</accession>
<evidence type="ECO:0000313" key="3">
    <source>
        <dbReference type="EMBL" id="ORB62498.1"/>
    </source>
</evidence>
<protein>
    <recommendedName>
        <fullName evidence="2">TPR repeat domain-containing protein</fullName>
    </recommendedName>
</protein>
<reference evidence="3 4" key="1">
    <citation type="submission" date="2017-02" db="EMBL/GenBank/DDBJ databases">
        <title>The new phylogeny of genus Mycobacterium.</title>
        <authorList>
            <person name="Tortoli E."/>
            <person name="Trovato A."/>
            <person name="Cirillo D.M."/>
        </authorList>
    </citation>
    <scope>NUCLEOTIDE SEQUENCE [LARGE SCALE GENOMIC DNA]</scope>
    <source>
        <strain evidence="3 4">DSM 44338</strain>
    </source>
</reference>
<evidence type="ECO:0000259" key="2">
    <source>
        <dbReference type="Pfam" id="PF23275"/>
    </source>
</evidence>
<feature type="compositionally biased region" description="Polar residues" evidence="1">
    <location>
        <begin position="174"/>
        <end position="185"/>
    </location>
</feature>
<dbReference type="AlphaFoldDB" id="A0A1X0JHY3"/>
<comment type="caution">
    <text evidence="3">The sequence shown here is derived from an EMBL/GenBank/DDBJ whole genome shotgun (WGS) entry which is preliminary data.</text>
</comment>
<dbReference type="EMBL" id="MVIM01000015">
    <property type="protein sequence ID" value="ORB62498.1"/>
    <property type="molecule type" value="Genomic_DNA"/>
</dbReference>
<gene>
    <name evidence="3" type="ORF">BST47_22895</name>
</gene>
<proteinExistence type="predicted"/>
<sequence length="762" mass="81738">MGITLADVQNWQPEQIDEVSQAAAQRARTSGEAAETLRNLSVFGTWKGEAGEAAQQAINQSATTLSLSQKEAFLVAMGAGKAAGDVRKVKNDLQSLLDYANAAPHVQIDLATNTVTPPDTTGWPAEKIEELRAKTEDVENRMGAVLAAAEEADADLARVLTAATGGDPGLPGEQGTNDGQSLQDGQLTPEEMARLEENTNLTPEQQEALVRGDLVLPTSQMEYLNNLSRSLDGKSPAEIRSMIDQMNANGQNGGAVADALQLLGNENITTAGDPAEGVPTQGGMANLPSGIRETFERPTRGIAVPTQGTNEQGNPTIEMPDLEHPFPELNNYRDIAAIVSAGDANLQHGTALDKALLDKSEEVLHGTHNPPYYPWAENVEWTQERIDPAVQDMLNAAGRDQMAVHSELTGADGKTPNTAFMEDLFTHQWADDGAAAGTLLNGTGAIPTDLTDPTQMDQATRAGQIMHTVDSFVGSAEYSPRLLDIPGLDGQSVGQVNPELTQALAEANKPYIDDMLGNSLDDSQGFRPLDDMKNPEMPVMRDLFAVIDSNADAATILNSQAYLNGLQYQANFEQSIIDGGTVNTGDLQSAGTLRGVIDSAANIADNDAIEYGNLQEVLAYESRGMWFDVAKTIGGELPFVDKILEWNDKIPGDPLHQIFVGDAPVGADPTYIAQQSSEMMQYAVAQRLIDANLGDPSVFQQFGLIDPETNQLRPIKQDDFGDFRSAFTDYFMGINPTVKIGIEDYEDAYRDALPTPTGHTGG</sequence>
<keyword evidence="4" id="KW-1185">Reference proteome</keyword>
<name>A0A1X0JHY3_9MYCO</name>
<feature type="region of interest" description="Disordered" evidence="1">
    <location>
        <begin position="162"/>
        <end position="185"/>
    </location>
</feature>